<dbReference type="OrthoDB" id="981124at2"/>
<evidence type="ECO:0000313" key="3">
    <source>
        <dbReference type="Proteomes" id="UP000199138"/>
    </source>
</evidence>
<dbReference type="EMBL" id="FPBK01000010">
    <property type="protein sequence ID" value="SFU63002.1"/>
    <property type="molecule type" value="Genomic_DNA"/>
</dbReference>
<reference evidence="2 3" key="1">
    <citation type="submission" date="2016-10" db="EMBL/GenBank/DDBJ databases">
        <authorList>
            <person name="de Groot N.N."/>
        </authorList>
    </citation>
    <scope>NUCLEOTIDE SEQUENCE [LARGE SCALE GENOMIC DNA]</scope>
    <source>
        <strain evidence="2 3">CGMCC 1.12333</strain>
    </source>
</reference>
<dbReference type="Proteomes" id="UP000199138">
    <property type="component" value="Unassembled WGS sequence"/>
</dbReference>
<keyword evidence="1" id="KW-1133">Transmembrane helix</keyword>
<proteinExistence type="predicted"/>
<dbReference type="Pfam" id="PF12836">
    <property type="entry name" value="HHH_3"/>
    <property type="match status" value="2"/>
</dbReference>
<gene>
    <name evidence="2" type="ORF">SAMN05216480_110140</name>
</gene>
<name>A0A1I7HQK9_9FLAO</name>
<dbReference type="SUPFAM" id="SSF47781">
    <property type="entry name" value="RuvA domain 2-like"/>
    <property type="match status" value="2"/>
</dbReference>
<dbReference type="GO" id="GO:0015627">
    <property type="term" value="C:type II protein secretion system complex"/>
    <property type="evidence" value="ECO:0007669"/>
    <property type="project" value="TreeGrafter"/>
</dbReference>
<dbReference type="PANTHER" id="PTHR21180:SF32">
    <property type="entry name" value="ENDONUCLEASE_EXONUCLEASE_PHOSPHATASE FAMILY DOMAIN-CONTAINING PROTEIN 1"/>
    <property type="match status" value="1"/>
</dbReference>
<dbReference type="PANTHER" id="PTHR21180">
    <property type="entry name" value="ENDONUCLEASE/EXONUCLEASE/PHOSPHATASE FAMILY DOMAIN-CONTAINING PROTEIN 1"/>
    <property type="match status" value="1"/>
</dbReference>
<accession>A0A1I7HQK9</accession>
<dbReference type="Gene3D" id="1.10.150.280">
    <property type="entry name" value="AF1531-like domain"/>
    <property type="match status" value="1"/>
</dbReference>
<dbReference type="InterPro" id="IPR051675">
    <property type="entry name" value="Endo/Exo/Phosphatase_dom_1"/>
</dbReference>
<protein>
    <submittedName>
        <fullName evidence="2">DNA uptake protein ComE</fullName>
    </submittedName>
</protein>
<dbReference type="STRING" id="1224947.SAMN05216480_110140"/>
<evidence type="ECO:0000256" key="1">
    <source>
        <dbReference type="SAM" id="Phobius"/>
    </source>
</evidence>
<sequence>MKNIKSHFSFDRKDRNGIFVLLCVIVIIQVSYFFYKQNISSNSETSIYDEELSMEWQAAIDSANTESKKPKPYIPKPYNPNFISDYKGSRLGMSVEEIDRLHEFRKKDQYVNSAIEFQNVTKISDSLLHAMTPYFKFPEWTQQKKNYNNTYTNFSKKEEEKIEIKDINTATKEDLMAIKGIGEAYSTRILKRKNEINGFLVNDQLYEVWGMDSLVIEKILERFQVLNPPIVEKQNLNTISLKQLQKNPYVNYYDGVAILKYRSKVGNITSFQELEQLTNVKPLTIKRLPLYFYLENE</sequence>
<dbReference type="RefSeq" id="WP_093025639.1">
    <property type="nucleotide sequence ID" value="NZ_FPBK01000010.1"/>
</dbReference>
<dbReference type="InterPro" id="IPR010994">
    <property type="entry name" value="RuvA_2-like"/>
</dbReference>
<keyword evidence="3" id="KW-1185">Reference proteome</keyword>
<organism evidence="2 3">
    <name type="scientific">Pustulibacterium marinum</name>
    <dbReference type="NCBI Taxonomy" id="1224947"/>
    <lineage>
        <taxon>Bacteria</taxon>
        <taxon>Pseudomonadati</taxon>
        <taxon>Bacteroidota</taxon>
        <taxon>Flavobacteriia</taxon>
        <taxon>Flavobacteriales</taxon>
        <taxon>Flavobacteriaceae</taxon>
        <taxon>Pustulibacterium</taxon>
    </lineage>
</organism>
<keyword evidence="1" id="KW-0812">Transmembrane</keyword>
<feature type="transmembrane region" description="Helical" evidence="1">
    <location>
        <begin position="16"/>
        <end position="35"/>
    </location>
</feature>
<dbReference type="AlphaFoldDB" id="A0A1I7HQK9"/>
<keyword evidence="1" id="KW-0472">Membrane</keyword>
<evidence type="ECO:0000313" key="2">
    <source>
        <dbReference type="EMBL" id="SFU63002.1"/>
    </source>
</evidence>
<dbReference type="GO" id="GO:0015628">
    <property type="term" value="P:protein secretion by the type II secretion system"/>
    <property type="evidence" value="ECO:0007669"/>
    <property type="project" value="TreeGrafter"/>
</dbReference>